<evidence type="ECO:0000313" key="1">
    <source>
        <dbReference type="EMBL" id="KCZ95320.1"/>
    </source>
</evidence>
<name>A0A059FX70_9PROT</name>
<organism evidence="1 2">
    <name type="scientific">Hyphomonas hirschiana VP5</name>
    <dbReference type="NCBI Taxonomy" id="1280951"/>
    <lineage>
        <taxon>Bacteria</taxon>
        <taxon>Pseudomonadati</taxon>
        <taxon>Pseudomonadota</taxon>
        <taxon>Alphaproteobacteria</taxon>
        <taxon>Hyphomonadales</taxon>
        <taxon>Hyphomonadaceae</taxon>
        <taxon>Hyphomonas</taxon>
    </lineage>
</organism>
<evidence type="ECO:0000313" key="2">
    <source>
        <dbReference type="Proteomes" id="UP000025061"/>
    </source>
</evidence>
<dbReference type="EMBL" id="ARYI01000004">
    <property type="protein sequence ID" value="KCZ95320.1"/>
    <property type="molecule type" value="Genomic_DNA"/>
</dbReference>
<sequence>MGVLAFFTGLLSLIHLPLNLKGRAEAHRSGLRQFSAVKTSAAHAMAKQGGASQKDYDNIKADYARAGQNSIEISEPEFLKQKQKHLRKVALSKALDKNPFANIMLMKVRLRFAHNRELLNGDIS</sequence>
<dbReference type="Proteomes" id="UP000025061">
    <property type="component" value="Unassembled WGS sequence"/>
</dbReference>
<keyword evidence="2" id="KW-1185">Reference proteome</keyword>
<protein>
    <submittedName>
        <fullName evidence="1">Uncharacterized protein</fullName>
    </submittedName>
</protein>
<comment type="caution">
    <text evidence="1">The sequence shown here is derived from an EMBL/GenBank/DDBJ whole genome shotgun (WGS) entry which is preliminary data.</text>
</comment>
<reference evidence="1 2" key="1">
    <citation type="submission" date="2013-04" db="EMBL/GenBank/DDBJ databases">
        <title>Hyphomonas hirschiana VP5 Genome Sequencing.</title>
        <authorList>
            <person name="Lai Q."/>
            <person name="Shao Z."/>
        </authorList>
    </citation>
    <scope>NUCLEOTIDE SEQUENCE [LARGE SCALE GENOMIC DNA]</scope>
    <source>
        <strain evidence="1 2">VP5</strain>
    </source>
</reference>
<dbReference type="AlphaFoldDB" id="A0A059FX70"/>
<accession>A0A059FX70</accession>
<proteinExistence type="predicted"/>
<gene>
    <name evidence="1" type="ORF">HHI_06604</name>
</gene>